<evidence type="ECO:0000313" key="1">
    <source>
        <dbReference type="EMBL" id="KAK9809164.1"/>
    </source>
</evidence>
<accession>A0AAW1PM46</accession>
<keyword evidence="2" id="KW-1185">Reference proteome</keyword>
<proteinExistence type="predicted"/>
<dbReference type="EMBL" id="JALJOR010000011">
    <property type="protein sequence ID" value="KAK9809164.1"/>
    <property type="molecule type" value="Genomic_DNA"/>
</dbReference>
<protein>
    <submittedName>
        <fullName evidence="1">Uncharacterized protein</fullName>
    </submittedName>
</protein>
<sequence length="66" mass="7698">MQLRATFERIQGGSPRERILPKYIQVLRMLRDMEKGPEPTRTSEAHAFLDSFKDSPLLGEAKRKRI</sequence>
<reference evidence="1 2" key="1">
    <citation type="journal article" date="2024" name="Nat. Commun.">
        <title>Phylogenomics reveals the evolutionary origins of lichenization in chlorophyte algae.</title>
        <authorList>
            <person name="Puginier C."/>
            <person name="Libourel C."/>
            <person name="Otte J."/>
            <person name="Skaloud P."/>
            <person name="Haon M."/>
            <person name="Grisel S."/>
            <person name="Petersen M."/>
            <person name="Berrin J.G."/>
            <person name="Delaux P.M."/>
            <person name="Dal Grande F."/>
            <person name="Keller J."/>
        </authorList>
    </citation>
    <scope>NUCLEOTIDE SEQUENCE [LARGE SCALE GENOMIC DNA]</scope>
    <source>
        <strain evidence="1 2">SAG 2043</strain>
    </source>
</reference>
<dbReference type="Proteomes" id="UP001489004">
    <property type="component" value="Unassembled WGS sequence"/>
</dbReference>
<evidence type="ECO:0000313" key="2">
    <source>
        <dbReference type="Proteomes" id="UP001489004"/>
    </source>
</evidence>
<dbReference type="AlphaFoldDB" id="A0AAW1PM46"/>
<organism evidence="1 2">
    <name type="scientific">[Myrmecia] bisecta</name>
    <dbReference type="NCBI Taxonomy" id="41462"/>
    <lineage>
        <taxon>Eukaryota</taxon>
        <taxon>Viridiplantae</taxon>
        <taxon>Chlorophyta</taxon>
        <taxon>core chlorophytes</taxon>
        <taxon>Trebouxiophyceae</taxon>
        <taxon>Trebouxiales</taxon>
        <taxon>Trebouxiaceae</taxon>
        <taxon>Myrmecia</taxon>
    </lineage>
</organism>
<name>A0AAW1PM46_9CHLO</name>
<gene>
    <name evidence="1" type="ORF">WJX72_010534</name>
</gene>
<comment type="caution">
    <text evidence="1">The sequence shown here is derived from an EMBL/GenBank/DDBJ whole genome shotgun (WGS) entry which is preliminary data.</text>
</comment>